<dbReference type="AlphaFoldDB" id="A0A1N6TBC0"/>
<feature type="transmembrane region" description="Helical" evidence="1">
    <location>
        <begin position="82"/>
        <end position="106"/>
    </location>
</feature>
<accession>A0A1N6TBC0</accession>
<protein>
    <submittedName>
        <fullName evidence="3">Uncharacterized protein</fullName>
    </submittedName>
</protein>
<keyword evidence="1" id="KW-0472">Membrane</keyword>
<dbReference type="EMBL" id="JACHCA010000014">
    <property type="protein sequence ID" value="MBB6130277.1"/>
    <property type="molecule type" value="Genomic_DNA"/>
</dbReference>
<keyword evidence="1" id="KW-0812">Transmembrane</keyword>
<dbReference type="Proteomes" id="UP000541583">
    <property type="component" value="Unassembled WGS sequence"/>
</dbReference>
<dbReference type="Proteomes" id="UP000548326">
    <property type="component" value="Unassembled WGS sequence"/>
</dbReference>
<feature type="transmembrane region" description="Helical" evidence="1">
    <location>
        <begin position="48"/>
        <end position="70"/>
    </location>
</feature>
<comment type="caution">
    <text evidence="3">The sequence shown here is derived from an EMBL/GenBank/DDBJ whole genome shotgun (WGS) entry which is preliminary data.</text>
</comment>
<evidence type="ECO:0000256" key="1">
    <source>
        <dbReference type="SAM" id="Phobius"/>
    </source>
</evidence>
<dbReference type="EMBL" id="JACHCB010000002">
    <property type="protein sequence ID" value="MBB6108133.1"/>
    <property type="molecule type" value="Genomic_DNA"/>
</dbReference>
<organism evidence="3 5">
    <name type="scientific">Mucilaginibacter lappiensis</name>
    <dbReference type="NCBI Taxonomy" id="354630"/>
    <lineage>
        <taxon>Bacteria</taxon>
        <taxon>Pseudomonadati</taxon>
        <taxon>Bacteroidota</taxon>
        <taxon>Sphingobacteriia</taxon>
        <taxon>Sphingobacteriales</taxon>
        <taxon>Sphingobacteriaceae</taxon>
        <taxon>Mucilaginibacter</taxon>
    </lineage>
</organism>
<dbReference type="RefSeq" id="WP_076371785.1">
    <property type="nucleotide sequence ID" value="NZ_FTMG01000002.1"/>
</dbReference>
<keyword evidence="4" id="KW-1185">Reference proteome</keyword>
<evidence type="ECO:0000313" key="4">
    <source>
        <dbReference type="Proteomes" id="UP000541583"/>
    </source>
</evidence>
<dbReference type="STRING" id="354630.SAMN05421821_102631"/>
<reference evidence="4 5" key="1">
    <citation type="submission" date="2020-08" db="EMBL/GenBank/DDBJ databases">
        <title>Genomic Encyclopedia of Type Strains, Phase IV (KMG-V): Genome sequencing to study the core and pangenomes of soil and plant-associated prokaryotes.</title>
        <authorList>
            <person name="Whitman W."/>
        </authorList>
    </citation>
    <scope>NUCLEOTIDE SEQUENCE [LARGE SCALE GENOMIC DNA]</scope>
    <source>
        <strain evidence="2 4">ANJLi2</strain>
        <strain evidence="3 5">MP601</strain>
    </source>
</reference>
<feature type="transmembrane region" description="Helical" evidence="1">
    <location>
        <begin position="7"/>
        <end position="28"/>
    </location>
</feature>
<sequence>MKLKPIITEVIILAVIYIVARLSVPLFIGNTSMDINFNDTYWVINQSAIVILIFTVPVFLMLTTVTYLIKEGFYRYKRKVQNLILIVANFLFITVIYLLSLLFNMIQKAGGTLYPPLSALPKTVSPAHHDSNVVYTAMQITPALIIIFMLILVITAILTGKNWNLNKNEQIPA</sequence>
<proteinExistence type="predicted"/>
<dbReference type="OrthoDB" id="767369at2"/>
<name>A0A1N6TBC0_9SPHI</name>
<keyword evidence="1" id="KW-1133">Transmembrane helix</keyword>
<evidence type="ECO:0000313" key="3">
    <source>
        <dbReference type="EMBL" id="MBB6130277.1"/>
    </source>
</evidence>
<evidence type="ECO:0000313" key="5">
    <source>
        <dbReference type="Proteomes" id="UP000548326"/>
    </source>
</evidence>
<evidence type="ECO:0000313" key="2">
    <source>
        <dbReference type="EMBL" id="MBB6108133.1"/>
    </source>
</evidence>
<feature type="transmembrane region" description="Helical" evidence="1">
    <location>
        <begin position="133"/>
        <end position="158"/>
    </location>
</feature>
<gene>
    <name evidence="3" type="ORF">HDF22_004417</name>
    <name evidence="2" type="ORF">HDF23_000868</name>
</gene>